<accession>A0AB39UG12</accession>
<reference evidence="2" key="1">
    <citation type="submission" date="2023-07" db="EMBL/GenBank/DDBJ databases">
        <title>Bifidobacterium aquikefiriaerophilum sp. nov. and Bifidobacterium eccum sp. nov., isolated from water kefir.</title>
        <authorList>
            <person name="Breselge S."/>
            <person name="Bellassi P."/>
            <person name="Barcenilla C."/>
            <person name="Alvarez-Ordonez A."/>
            <person name="Morelli L."/>
            <person name="Cotter P.D."/>
        </authorList>
    </citation>
    <scope>NUCLEOTIDE SEQUENCE</scope>
    <source>
        <strain evidence="2">WK048_4_13</strain>
        <plasmid evidence="2">unnamed2</plasmid>
    </source>
</reference>
<keyword evidence="2" id="KW-0808">Transferase</keyword>
<dbReference type="Gene3D" id="3.40.630.30">
    <property type="match status" value="1"/>
</dbReference>
<name>A0AB39UG12_9BIFI</name>
<dbReference type="EMBL" id="CP129677">
    <property type="protein sequence ID" value="XDS47727.1"/>
    <property type="molecule type" value="Genomic_DNA"/>
</dbReference>
<dbReference type="InterPro" id="IPR016181">
    <property type="entry name" value="Acyl_CoA_acyltransferase"/>
</dbReference>
<dbReference type="RefSeq" id="WP_369343257.1">
    <property type="nucleotide sequence ID" value="NZ_CP129677.1"/>
</dbReference>
<geneLocation type="plasmid" evidence="2">
    <name>unnamed2</name>
</geneLocation>
<sequence>MSKTTVDYHPFFAMVSEDAVPTFFVLDYGKDKFRYTDNPRSLLLRSISTADSYVRKGYAFKALTLLPEYARNKFPNVIEIVLDVNRRNVHVQKLYEKAEFKKQENTYVGRCGEQFIYRKIVG</sequence>
<keyword evidence="2" id="KW-0012">Acyltransferase</keyword>
<keyword evidence="2" id="KW-0614">Plasmid</keyword>
<gene>
    <name evidence="2" type="ORF">QN217_11165</name>
</gene>
<organism evidence="2">
    <name type="scientific">Bifidobacterium fermentum</name>
    <dbReference type="NCBI Taxonomy" id="3059035"/>
    <lineage>
        <taxon>Bacteria</taxon>
        <taxon>Bacillati</taxon>
        <taxon>Actinomycetota</taxon>
        <taxon>Actinomycetes</taxon>
        <taxon>Bifidobacteriales</taxon>
        <taxon>Bifidobacteriaceae</taxon>
        <taxon>Bifidobacterium</taxon>
    </lineage>
</organism>
<evidence type="ECO:0000313" key="2">
    <source>
        <dbReference type="EMBL" id="XDS47727.1"/>
    </source>
</evidence>
<evidence type="ECO:0000259" key="1">
    <source>
        <dbReference type="Pfam" id="PF00583"/>
    </source>
</evidence>
<dbReference type="SUPFAM" id="SSF55729">
    <property type="entry name" value="Acyl-CoA N-acyltransferases (Nat)"/>
    <property type="match status" value="1"/>
</dbReference>
<proteinExistence type="predicted"/>
<protein>
    <submittedName>
        <fullName evidence="2">GNAT family N-acetyltransferase</fullName>
        <ecNumber evidence="2">2.3.1.-</ecNumber>
    </submittedName>
</protein>
<dbReference type="Pfam" id="PF00583">
    <property type="entry name" value="Acetyltransf_1"/>
    <property type="match status" value="1"/>
</dbReference>
<dbReference type="AlphaFoldDB" id="A0AB39UG12"/>
<dbReference type="EC" id="2.3.1.-" evidence="2"/>
<dbReference type="InterPro" id="IPR000182">
    <property type="entry name" value="GNAT_dom"/>
</dbReference>
<dbReference type="GO" id="GO:0016747">
    <property type="term" value="F:acyltransferase activity, transferring groups other than amino-acyl groups"/>
    <property type="evidence" value="ECO:0007669"/>
    <property type="project" value="InterPro"/>
</dbReference>
<feature type="domain" description="N-acetyltransferase" evidence="1">
    <location>
        <begin position="40"/>
        <end position="100"/>
    </location>
</feature>